<dbReference type="EMBL" id="FNED01000013">
    <property type="protein sequence ID" value="SDJ17835.1"/>
    <property type="molecule type" value="Genomic_DNA"/>
</dbReference>
<dbReference type="PANTHER" id="PTHR42939">
    <property type="entry name" value="ABC TRANSPORTER ATP-BINDING PROTEIN ALBC-RELATED"/>
    <property type="match status" value="1"/>
</dbReference>
<evidence type="ECO:0000259" key="4">
    <source>
        <dbReference type="PROSITE" id="PS50893"/>
    </source>
</evidence>
<dbReference type="InterPro" id="IPR027417">
    <property type="entry name" value="P-loop_NTPase"/>
</dbReference>
<keyword evidence="2" id="KW-0547">Nucleotide-binding</keyword>
<dbReference type="InterPro" id="IPR003593">
    <property type="entry name" value="AAA+_ATPase"/>
</dbReference>
<dbReference type="Proteomes" id="UP000182836">
    <property type="component" value="Unassembled WGS sequence"/>
</dbReference>
<dbReference type="PANTHER" id="PTHR42939:SF1">
    <property type="entry name" value="ABC TRANSPORTER ATP-BINDING PROTEIN ALBC-RELATED"/>
    <property type="match status" value="1"/>
</dbReference>
<organism evidence="5 6">
    <name type="scientific">Aneurinibacillus migulanus</name>
    <name type="common">Bacillus migulanus</name>
    <dbReference type="NCBI Taxonomy" id="47500"/>
    <lineage>
        <taxon>Bacteria</taxon>
        <taxon>Bacillati</taxon>
        <taxon>Bacillota</taxon>
        <taxon>Bacilli</taxon>
        <taxon>Bacillales</taxon>
        <taxon>Paenibacillaceae</taxon>
        <taxon>Aneurinibacillus group</taxon>
        <taxon>Aneurinibacillus</taxon>
    </lineage>
</organism>
<dbReference type="GO" id="GO:0005524">
    <property type="term" value="F:ATP binding"/>
    <property type="evidence" value="ECO:0007669"/>
    <property type="project" value="UniProtKB-KW"/>
</dbReference>
<protein>
    <submittedName>
        <fullName evidence="5">ABC-2 type transport system ATP-binding protein</fullName>
    </submittedName>
</protein>
<dbReference type="Pfam" id="PF00005">
    <property type="entry name" value="ABC_tran"/>
    <property type="match status" value="1"/>
</dbReference>
<sequence>MLCMLLKVNHLNGWYTKDMPIIDDVHLQVEEGKIYALLGSNGSGKTTLLHILTSIHGQYSGEIYYCGEKLTPSNAMRLKQQRYFIPDHPDLFDEMSPLAFMEFVHRLYDRRLDMHRLQDLSGKFMFEKFVHHKINTLSLGNRQKTALINALLLQCPLLIMDEPLVGLDIVSIETFYQELRAYVAQGNSVLLSTHLFQVVESVCDEVFILHQGKIKDCVTVSKERSMKEKFFQVIRNE</sequence>
<evidence type="ECO:0000313" key="6">
    <source>
        <dbReference type="Proteomes" id="UP000182836"/>
    </source>
</evidence>
<proteinExistence type="predicted"/>
<dbReference type="SMART" id="SM00382">
    <property type="entry name" value="AAA"/>
    <property type="match status" value="1"/>
</dbReference>
<dbReference type="PROSITE" id="PS50893">
    <property type="entry name" value="ABC_TRANSPORTER_2"/>
    <property type="match status" value="1"/>
</dbReference>
<evidence type="ECO:0000256" key="1">
    <source>
        <dbReference type="ARBA" id="ARBA00022448"/>
    </source>
</evidence>
<keyword evidence="1" id="KW-0813">Transport</keyword>
<dbReference type="InterPro" id="IPR003439">
    <property type="entry name" value="ABC_transporter-like_ATP-bd"/>
</dbReference>
<dbReference type="InterPro" id="IPR051782">
    <property type="entry name" value="ABC_Transporter_VariousFunc"/>
</dbReference>
<dbReference type="CDD" id="cd03230">
    <property type="entry name" value="ABC_DR_subfamily_A"/>
    <property type="match status" value="1"/>
</dbReference>
<evidence type="ECO:0000256" key="2">
    <source>
        <dbReference type="ARBA" id="ARBA00022741"/>
    </source>
</evidence>
<feature type="domain" description="ABC transporter" evidence="4">
    <location>
        <begin position="6"/>
        <end position="236"/>
    </location>
</feature>
<evidence type="ECO:0000256" key="3">
    <source>
        <dbReference type="ARBA" id="ARBA00022840"/>
    </source>
</evidence>
<name>A0A1G8RMY2_ANEMI</name>
<dbReference type="Gene3D" id="3.40.50.300">
    <property type="entry name" value="P-loop containing nucleotide triphosphate hydrolases"/>
    <property type="match status" value="1"/>
</dbReference>
<reference evidence="5 6" key="1">
    <citation type="submission" date="2016-10" db="EMBL/GenBank/DDBJ databases">
        <authorList>
            <person name="de Groot N.N."/>
        </authorList>
    </citation>
    <scope>NUCLEOTIDE SEQUENCE [LARGE SCALE GENOMIC DNA]</scope>
    <source>
        <strain evidence="5 6">DSM 2895</strain>
    </source>
</reference>
<dbReference type="AlphaFoldDB" id="A0A1G8RMY2"/>
<dbReference type="SUPFAM" id="SSF52540">
    <property type="entry name" value="P-loop containing nucleoside triphosphate hydrolases"/>
    <property type="match status" value="1"/>
</dbReference>
<evidence type="ECO:0000313" key="5">
    <source>
        <dbReference type="EMBL" id="SDJ17835.1"/>
    </source>
</evidence>
<gene>
    <name evidence="5" type="ORF">SAMN04487909_11346</name>
</gene>
<keyword evidence="3 5" id="KW-0067">ATP-binding</keyword>
<accession>A0A1G8RMY2</accession>
<dbReference type="GO" id="GO:0016887">
    <property type="term" value="F:ATP hydrolysis activity"/>
    <property type="evidence" value="ECO:0007669"/>
    <property type="project" value="InterPro"/>
</dbReference>